<feature type="compositionally biased region" description="Basic and acidic residues" evidence="1">
    <location>
        <begin position="1"/>
        <end position="14"/>
    </location>
</feature>
<protein>
    <submittedName>
        <fullName evidence="2">Uncharacterized protein</fullName>
    </submittedName>
</protein>
<accession>A0A1B6HC78</accession>
<organism evidence="2">
    <name type="scientific">Homalodisca liturata</name>
    <dbReference type="NCBI Taxonomy" id="320908"/>
    <lineage>
        <taxon>Eukaryota</taxon>
        <taxon>Metazoa</taxon>
        <taxon>Ecdysozoa</taxon>
        <taxon>Arthropoda</taxon>
        <taxon>Hexapoda</taxon>
        <taxon>Insecta</taxon>
        <taxon>Pterygota</taxon>
        <taxon>Neoptera</taxon>
        <taxon>Paraneoptera</taxon>
        <taxon>Hemiptera</taxon>
        <taxon>Auchenorrhyncha</taxon>
        <taxon>Membracoidea</taxon>
        <taxon>Cicadellidae</taxon>
        <taxon>Cicadellinae</taxon>
        <taxon>Proconiini</taxon>
        <taxon>Homalodisca</taxon>
    </lineage>
</organism>
<feature type="region of interest" description="Disordered" evidence="1">
    <location>
        <begin position="80"/>
        <end position="130"/>
    </location>
</feature>
<feature type="region of interest" description="Disordered" evidence="1">
    <location>
        <begin position="1"/>
        <end position="29"/>
    </location>
</feature>
<dbReference type="AlphaFoldDB" id="A0A1B6HC78"/>
<feature type="non-terminal residue" evidence="2">
    <location>
        <position position="130"/>
    </location>
</feature>
<feature type="non-terminal residue" evidence="2">
    <location>
        <position position="1"/>
    </location>
</feature>
<dbReference type="EMBL" id="GECU01035428">
    <property type="protein sequence ID" value="JAS72278.1"/>
    <property type="molecule type" value="Transcribed_RNA"/>
</dbReference>
<evidence type="ECO:0000313" key="2">
    <source>
        <dbReference type="EMBL" id="JAS72278.1"/>
    </source>
</evidence>
<feature type="compositionally biased region" description="Polar residues" evidence="1">
    <location>
        <begin position="117"/>
        <end position="130"/>
    </location>
</feature>
<reference evidence="2" key="1">
    <citation type="submission" date="2015-11" db="EMBL/GenBank/DDBJ databases">
        <title>De novo transcriptome assembly of four potential Pierce s Disease insect vectors from Arizona vineyards.</title>
        <authorList>
            <person name="Tassone E.E."/>
        </authorList>
    </citation>
    <scope>NUCLEOTIDE SEQUENCE</scope>
</reference>
<evidence type="ECO:0000256" key="1">
    <source>
        <dbReference type="SAM" id="MobiDB-lite"/>
    </source>
</evidence>
<feature type="compositionally biased region" description="Low complexity" evidence="1">
    <location>
        <begin position="91"/>
        <end position="101"/>
    </location>
</feature>
<gene>
    <name evidence="2" type="ORF">g.55991</name>
</gene>
<sequence>RDRDRERERDRAMDVDSGNESALSSRRGKFRYGVVLEGGDTTKWLGKHQIITSSKPVVGEVFIDGPLSELPPSAKSAVVQELSEVRRRRSSSQPPQGYQGVQNYQGSHGYQGGDGTRGSTPNVRMESQFS</sequence>
<name>A0A1B6HC78_9HEMI</name>
<proteinExistence type="predicted"/>